<keyword evidence="2" id="KW-0472">Membrane</keyword>
<protein>
    <submittedName>
        <fullName evidence="4">Uncharacterized protein</fullName>
    </submittedName>
</protein>
<feature type="region of interest" description="Disordered" evidence="1">
    <location>
        <begin position="161"/>
        <end position="180"/>
    </location>
</feature>
<organism evidence="4">
    <name type="scientific">Sexangularia sp. CB-2014</name>
    <dbReference type="NCBI Taxonomy" id="1486929"/>
    <lineage>
        <taxon>Eukaryota</taxon>
        <taxon>Amoebozoa</taxon>
        <taxon>Tubulinea</taxon>
        <taxon>Elardia</taxon>
        <taxon>Arcellinida</taxon>
        <taxon>Arcellinida incertae sedis</taxon>
        <taxon>Sexangularia</taxon>
    </lineage>
</organism>
<keyword evidence="2" id="KW-0812">Transmembrane</keyword>
<evidence type="ECO:0000313" key="4">
    <source>
        <dbReference type="EMBL" id="CAD9294624.1"/>
    </source>
</evidence>
<keyword evidence="2" id="KW-1133">Transmembrane helix</keyword>
<evidence type="ECO:0000256" key="3">
    <source>
        <dbReference type="SAM" id="SignalP"/>
    </source>
</evidence>
<feature type="chain" id="PRO_5031526673" evidence="3">
    <location>
        <begin position="16"/>
        <end position="793"/>
    </location>
</feature>
<feature type="signal peptide" evidence="3">
    <location>
        <begin position="1"/>
        <end position="15"/>
    </location>
</feature>
<gene>
    <name evidence="4" type="ORF">SSP0437_LOCUS4977</name>
</gene>
<feature type="transmembrane region" description="Helical" evidence="2">
    <location>
        <begin position="758"/>
        <end position="775"/>
    </location>
</feature>
<sequence length="793" mass="84751">MALLFLLFAVQVYSASLTCDELGAIPPPPPSCLPCIPLHPSTRRHHSATVSLPLANLSTVSASYTVTQIELKKHTKKHGDKSESLEKVGEVGGRCEYPTCRLFMVDLRSLDDVAQQSTNLNKKDTTKRQSAPRQSISALSTHNVASAAGRRGGAAAAAAALGRRKSRVPPSASPSPSGPSIIYPSLQVELQAGSAESVIPEPLTSLVTTKLYRMENTAPAGSPAVWNAVRQVTSGSPTVLPPDAVQAAQYIIRVELDEGIRGDLDVVSFDLHVSLAPPDVLDLSLDAEDELDMASGKTFTHRASFQAHGGIGQGSSSLYYVAYVAPALAGRPFRVGVTMDELGVEAKAACATEDSGRRRRECLEEYLRGLTSRFYGTGLPVCEAAGLVEAGLVQDCRLLARHVGQEAFATVHSTLYDSYTMCGDVDVCRGGCHAGVLARWVEHAAGERSHFRHSAGQVCRLLTDGNTERCVEGIGAGLVSAGGGAEDTALHVCLDIASHIDDEDDSTTFAAQCIAGALREWMDGQTVEMTDEEYAEAFPTFCAHGRLASADSALVGPDAAGAGDTGPVLLNPDLEEEIGTQFRDLCYASLGENAGFRALLDDSIQGPAEALAAAVLSCALLVPDFSEDARQACLRGARQYVNPTVELTAATCSDKHLFSTLLMGHSSAEHDSIEPVKIPWTNVSVNDGPLWFTPPSAAGGLRGNKLWWLRLDPRRAQVPFEVTFEWNDELVAPADPTSKVATLHGDMNVRFQPRSHRFVSAVAVFAMVAGALMYTKRRQQSQILLARSMRPHQ</sequence>
<keyword evidence="3" id="KW-0732">Signal</keyword>
<dbReference type="EMBL" id="HBGL01006479">
    <property type="protein sequence ID" value="CAD9294624.1"/>
    <property type="molecule type" value="Transcribed_RNA"/>
</dbReference>
<feature type="region of interest" description="Disordered" evidence="1">
    <location>
        <begin position="118"/>
        <end position="137"/>
    </location>
</feature>
<evidence type="ECO:0000256" key="2">
    <source>
        <dbReference type="SAM" id="Phobius"/>
    </source>
</evidence>
<evidence type="ECO:0000256" key="1">
    <source>
        <dbReference type="SAM" id="MobiDB-lite"/>
    </source>
</evidence>
<reference evidence="4" key="1">
    <citation type="submission" date="2021-01" db="EMBL/GenBank/DDBJ databases">
        <authorList>
            <person name="Corre E."/>
            <person name="Pelletier E."/>
            <person name="Niang G."/>
            <person name="Scheremetjew M."/>
            <person name="Finn R."/>
            <person name="Kale V."/>
            <person name="Holt S."/>
            <person name="Cochrane G."/>
            <person name="Meng A."/>
            <person name="Brown T."/>
            <person name="Cohen L."/>
        </authorList>
    </citation>
    <scope>NUCLEOTIDE SEQUENCE</scope>
    <source>
        <strain evidence="4">ATCC 50979</strain>
    </source>
</reference>
<accession>A0A7S1YEP5</accession>
<proteinExistence type="predicted"/>
<feature type="compositionally biased region" description="Polar residues" evidence="1">
    <location>
        <begin position="128"/>
        <end position="137"/>
    </location>
</feature>
<dbReference type="AlphaFoldDB" id="A0A7S1YEP5"/>
<name>A0A7S1YEP5_9EUKA</name>